<reference evidence="2 3" key="1">
    <citation type="submission" date="2023-01" db="EMBL/GenBank/DDBJ databases">
        <title>Analysis of 21 Apiospora genomes using comparative genomics revels a genus with tremendous synthesis potential of carbohydrate active enzymes and secondary metabolites.</title>
        <authorList>
            <person name="Sorensen T."/>
        </authorList>
    </citation>
    <scope>NUCLEOTIDE SEQUENCE [LARGE SCALE GENOMIC DNA]</scope>
    <source>
        <strain evidence="2 3">CBS 83171</strain>
    </source>
</reference>
<comment type="caution">
    <text evidence="2">The sequence shown here is derived from an EMBL/GenBank/DDBJ whole genome shotgun (WGS) entry which is preliminary data.</text>
</comment>
<keyword evidence="1" id="KW-0732">Signal</keyword>
<organism evidence="2 3">
    <name type="scientific">Apiospora saccharicola</name>
    <dbReference type="NCBI Taxonomy" id="335842"/>
    <lineage>
        <taxon>Eukaryota</taxon>
        <taxon>Fungi</taxon>
        <taxon>Dikarya</taxon>
        <taxon>Ascomycota</taxon>
        <taxon>Pezizomycotina</taxon>
        <taxon>Sordariomycetes</taxon>
        <taxon>Xylariomycetidae</taxon>
        <taxon>Amphisphaeriales</taxon>
        <taxon>Apiosporaceae</taxon>
        <taxon>Apiospora</taxon>
    </lineage>
</organism>
<feature type="chain" id="PRO_5045162151" evidence="1">
    <location>
        <begin position="18"/>
        <end position="62"/>
    </location>
</feature>
<name>A0ABR1VTH8_9PEZI</name>
<evidence type="ECO:0000313" key="2">
    <source>
        <dbReference type="EMBL" id="KAK8073128.1"/>
    </source>
</evidence>
<proteinExistence type="predicted"/>
<dbReference type="EMBL" id="JAQQWM010000003">
    <property type="protein sequence ID" value="KAK8073128.1"/>
    <property type="molecule type" value="Genomic_DNA"/>
</dbReference>
<evidence type="ECO:0000313" key="3">
    <source>
        <dbReference type="Proteomes" id="UP001446871"/>
    </source>
</evidence>
<keyword evidence="3" id="KW-1185">Reference proteome</keyword>
<gene>
    <name evidence="2" type="ORF">PG996_006476</name>
</gene>
<evidence type="ECO:0000256" key="1">
    <source>
        <dbReference type="SAM" id="SignalP"/>
    </source>
</evidence>
<protein>
    <submittedName>
        <fullName evidence="2">Uncharacterized protein</fullName>
    </submittedName>
</protein>
<dbReference type="Proteomes" id="UP001446871">
    <property type="component" value="Unassembled WGS sequence"/>
</dbReference>
<accession>A0ABR1VTH8</accession>
<feature type="signal peptide" evidence="1">
    <location>
        <begin position="1"/>
        <end position="17"/>
    </location>
</feature>
<sequence length="62" mass="6412">MKFQIAILAAIVGLVAAAPGGDVPSLEERQCLPNGAVCTDRAKCCSGNCFWGDYPSDPSHCG</sequence>